<dbReference type="Gene3D" id="1.20.58.420">
    <property type="entry name" value="AHSP"/>
    <property type="match status" value="1"/>
</dbReference>
<name>A0A7S2XX59_9STRA</name>
<evidence type="ECO:0000313" key="2">
    <source>
        <dbReference type="EMBL" id="CAD9861540.1"/>
    </source>
</evidence>
<feature type="transmembrane region" description="Helical" evidence="1">
    <location>
        <begin position="78"/>
        <end position="96"/>
    </location>
</feature>
<organism evidence="2">
    <name type="scientific">Fibrocapsa japonica</name>
    <dbReference type="NCBI Taxonomy" id="94617"/>
    <lineage>
        <taxon>Eukaryota</taxon>
        <taxon>Sar</taxon>
        <taxon>Stramenopiles</taxon>
        <taxon>Ochrophyta</taxon>
        <taxon>Raphidophyceae</taxon>
        <taxon>Chattonellales</taxon>
        <taxon>Chattonellaceae</taxon>
        <taxon>Fibrocapsa</taxon>
    </lineage>
</organism>
<proteinExistence type="predicted"/>
<keyword evidence="1" id="KW-1133">Transmembrane helix</keyword>
<reference evidence="2" key="1">
    <citation type="submission" date="2021-01" db="EMBL/GenBank/DDBJ databases">
        <authorList>
            <person name="Corre E."/>
            <person name="Pelletier E."/>
            <person name="Niang G."/>
            <person name="Scheremetjew M."/>
            <person name="Finn R."/>
            <person name="Kale V."/>
            <person name="Holt S."/>
            <person name="Cochrane G."/>
            <person name="Meng A."/>
            <person name="Brown T."/>
            <person name="Cohen L."/>
        </authorList>
    </citation>
    <scope>NUCLEOTIDE SEQUENCE</scope>
    <source>
        <strain evidence="2">CCMP1661</strain>
    </source>
</reference>
<sequence length="161" mass="17818">MDKIAGPKVTRHMKDEEFEPHAKTCKAACLEMFDAMANMGRASAIAAMRQELVTDVDEEYVRYKTVNAQRNPFKNIEYYIVPLALAAVAFILQWVADLSCSDWSDTCSETSHALGHIYIGIIAFMVIMSAGTILGVMQHLKKVSSVMLGAHELSSSSKKNN</sequence>
<gene>
    <name evidence="2" type="ORF">FJAP1339_LOCUS4062</name>
</gene>
<dbReference type="AlphaFoldDB" id="A0A7S2XX59"/>
<evidence type="ECO:0000256" key="1">
    <source>
        <dbReference type="SAM" id="Phobius"/>
    </source>
</evidence>
<dbReference type="EMBL" id="HBHR01008391">
    <property type="protein sequence ID" value="CAD9861540.1"/>
    <property type="molecule type" value="Transcribed_RNA"/>
</dbReference>
<keyword evidence="1" id="KW-0472">Membrane</keyword>
<feature type="transmembrane region" description="Helical" evidence="1">
    <location>
        <begin position="116"/>
        <end position="137"/>
    </location>
</feature>
<protein>
    <submittedName>
        <fullName evidence="2">Uncharacterized protein</fullName>
    </submittedName>
</protein>
<accession>A0A7S2XX59</accession>
<keyword evidence="1" id="KW-0812">Transmembrane</keyword>